<reference evidence="1 2" key="1">
    <citation type="journal article" date="2019" name="Int. J. Syst. Evol. Microbiol.">
        <title>The Global Catalogue of Microorganisms (GCM) 10K type strain sequencing project: providing services to taxonomists for standard genome sequencing and annotation.</title>
        <authorList>
            <consortium name="The Broad Institute Genomics Platform"/>
            <consortium name="The Broad Institute Genome Sequencing Center for Infectious Disease"/>
            <person name="Wu L."/>
            <person name="Ma J."/>
        </authorList>
    </citation>
    <scope>NUCLEOTIDE SEQUENCE [LARGE SCALE GENOMIC DNA]</scope>
    <source>
        <strain evidence="1 2">JCM 10977</strain>
    </source>
</reference>
<dbReference type="Gene3D" id="1.20.120.450">
    <property type="entry name" value="dinb family like domain"/>
    <property type="match status" value="1"/>
</dbReference>
<sequence>MSTDTESYPDLDADERTTLSQFLDQYRGRALSRLEQLTDAQARTRSLPATDLTPGGIVKHLAHMEDHWFIARVGGGNLPEPWASAPLDTQPKWSFESATNDTVEEISALYQAACTRSRQVTAQLPTLDTPAPRPSFGKGPVTLRWVMVHMLEETACHVGHLDLLTDAIESGNL</sequence>
<evidence type="ECO:0000313" key="2">
    <source>
        <dbReference type="Proteomes" id="UP001500542"/>
    </source>
</evidence>
<dbReference type="InterPro" id="IPR007061">
    <property type="entry name" value="MST-like"/>
</dbReference>
<dbReference type="Pfam" id="PF04978">
    <property type="entry name" value="MST"/>
    <property type="match status" value="1"/>
</dbReference>
<dbReference type="RefSeq" id="WP_343974968.1">
    <property type="nucleotide sequence ID" value="NZ_BAAAHK010000013.1"/>
</dbReference>
<dbReference type="EMBL" id="BAAAHK010000013">
    <property type="protein sequence ID" value="GAA0950589.1"/>
    <property type="molecule type" value="Genomic_DNA"/>
</dbReference>
<keyword evidence="2" id="KW-1185">Reference proteome</keyword>
<dbReference type="Proteomes" id="UP001500542">
    <property type="component" value="Unassembled WGS sequence"/>
</dbReference>
<proteinExistence type="predicted"/>
<dbReference type="SUPFAM" id="SSF109854">
    <property type="entry name" value="DinB/YfiT-like putative metalloenzymes"/>
    <property type="match status" value="1"/>
</dbReference>
<evidence type="ECO:0000313" key="1">
    <source>
        <dbReference type="EMBL" id="GAA0950589.1"/>
    </source>
</evidence>
<dbReference type="InterPro" id="IPR034660">
    <property type="entry name" value="DinB/YfiT-like"/>
</dbReference>
<accession>A0ABN1R1K3</accession>
<comment type="caution">
    <text evidence="1">The sequence shown here is derived from an EMBL/GenBank/DDBJ whole genome shotgun (WGS) entry which is preliminary data.</text>
</comment>
<gene>
    <name evidence="1" type="ORF">GCM10009554_50730</name>
</gene>
<protein>
    <submittedName>
        <fullName evidence="1">DinB family protein</fullName>
    </submittedName>
</protein>
<name>A0ABN1R1K3_9ACTN</name>
<organism evidence="1 2">
    <name type="scientific">Kribbella koreensis</name>
    <dbReference type="NCBI Taxonomy" id="57909"/>
    <lineage>
        <taxon>Bacteria</taxon>
        <taxon>Bacillati</taxon>
        <taxon>Actinomycetota</taxon>
        <taxon>Actinomycetes</taxon>
        <taxon>Propionibacteriales</taxon>
        <taxon>Kribbellaceae</taxon>
        <taxon>Kribbella</taxon>
    </lineage>
</organism>